<gene>
    <name evidence="1" type="ORF">DM877_25395</name>
</gene>
<name>A0A4Q2E1K3_ENTCL</name>
<dbReference type="AlphaFoldDB" id="A0A4Q2E1K3"/>
<dbReference type="RefSeq" id="WP_129325458.1">
    <property type="nucleotide sequence ID" value="NZ_QJSL01000040.1"/>
</dbReference>
<dbReference type="EMBL" id="QJSL01000040">
    <property type="protein sequence ID" value="RXW26261.1"/>
    <property type="molecule type" value="Genomic_DNA"/>
</dbReference>
<comment type="caution">
    <text evidence="1">The sequence shown here is derived from an EMBL/GenBank/DDBJ whole genome shotgun (WGS) entry which is preliminary data.</text>
</comment>
<sequence>MKVTKQQVIDAVSQSSVFKFVDDPISSRTFTVEWKGKRFFISFNDEKVLADKTEDDELVERFGATDFSISSLLQPKFEDKSEQMIFNKYIIANKVNVDLEIPALVLYREFVDVYEVSVKHKIFFTQPVGMKANASKYIEGAVSSMLICVMLAMRKLSRELKEFKEDPEPFIKNARTEGMSEYEE</sequence>
<evidence type="ECO:0000313" key="2">
    <source>
        <dbReference type="Proteomes" id="UP000290875"/>
    </source>
</evidence>
<proteinExistence type="predicted"/>
<accession>A0A4Q2E1K3</accession>
<reference evidence="1 2" key="1">
    <citation type="submission" date="2018-06" db="EMBL/GenBank/DDBJ databases">
        <title>Carbapenemase-producing Enterobacteriaceae present in wastewater treatment plant effluent and nearby surface waters in the US.</title>
        <authorList>
            <person name="Mathys D.A."/>
            <person name="Mollenkopf D.F."/>
            <person name="Feicht S.M."/>
            <person name="Adams R.J."/>
            <person name="Albers A.L."/>
            <person name="Grooters S.V."/>
            <person name="Stuever D.M."/>
            <person name="Daniels J.B."/>
            <person name="Wittum T.E."/>
        </authorList>
    </citation>
    <scope>NUCLEOTIDE SEQUENCE [LARGE SCALE GENOMIC DNA]</scope>
    <source>
        <strain evidence="1 2">GEO_4_Eff_A</strain>
    </source>
</reference>
<dbReference type="Proteomes" id="UP000290875">
    <property type="component" value="Unassembled WGS sequence"/>
</dbReference>
<organism evidence="1 2">
    <name type="scientific">Enterobacter cloacae</name>
    <dbReference type="NCBI Taxonomy" id="550"/>
    <lineage>
        <taxon>Bacteria</taxon>
        <taxon>Pseudomonadati</taxon>
        <taxon>Pseudomonadota</taxon>
        <taxon>Gammaproteobacteria</taxon>
        <taxon>Enterobacterales</taxon>
        <taxon>Enterobacteriaceae</taxon>
        <taxon>Enterobacter</taxon>
        <taxon>Enterobacter cloacae complex</taxon>
    </lineage>
</organism>
<protein>
    <submittedName>
        <fullName evidence="1">Uncharacterized protein</fullName>
    </submittedName>
</protein>
<evidence type="ECO:0000313" key="1">
    <source>
        <dbReference type="EMBL" id="RXW26261.1"/>
    </source>
</evidence>